<name>A0A942T956_9BACI</name>
<gene>
    <name evidence="1" type="ORF">KHA97_00160</name>
</gene>
<dbReference type="AlphaFoldDB" id="A0A942T956"/>
<protein>
    <submittedName>
        <fullName evidence="1">Uncharacterized protein</fullName>
    </submittedName>
</protein>
<accession>A0A942T956</accession>
<dbReference type="Proteomes" id="UP000681414">
    <property type="component" value="Unassembled WGS sequence"/>
</dbReference>
<dbReference type="EMBL" id="JAGYPG010000001">
    <property type="protein sequence ID" value="MBS4193480.1"/>
    <property type="molecule type" value="Genomic_DNA"/>
</dbReference>
<evidence type="ECO:0000313" key="2">
    <source>
        <dbReference type="Proteomes" id="UP000681414"/>
    </source>
</evidence>
<keyword evidence="2" id="KW-1185">Reference proteome</keyword>
<dbReference type="RefSeq" id="WP_213122783.1">
    <property type="nucleotide sequence ID" value="NZ_JAGYPG010000001.1"/>
</dbReference>
<comment type="caution">
    <text evidence="1">The sequence shown here is derived from an EMBL/GenBank/DDBJ whole genome shotgun (WGS) entry which is preliminary data.</text>
</comment>
<proteinExistence type="predicted"/>
<organism evidence="1 2">
    <name type="scientific">Lederbergia citri</name>
    <dbReference type="NCBI Taxonomy" id="2833580"/>
    <lineage>
        <taxon>Bacteria</taxon>
        <taxon>Bacillati</taxon>
        <taxon>Bacillota</taxon>
        <taxon>Bacilli</taxon>
        <taxon>Bacillales</taxon>
        <taxon>Bacillaceae</taxon>
        <taxon>Lederbergia</taxon>
    </lineage>
</organism>
<evidence type="ECO:0000313" key="1">
    <source>
        <dbReference type="EMBL" id="MBS4193480.1"/>
    </source>
</evidence>
<sequence length="86" mass="10486">MRTMIDGTEINDFTFQMEFDSGGNPEYSYCVWIYQGDESLLYYDGSIQARRYFKTNYSKSHFRNFCIKFANNKEYRDAFLKEKRMY</sequence>
<reference evidence="1 2" key="1">
    <citation type="submission" date="2021-05" db="EMBL/GenBank/DDBJ databases">
        <title>Novel Bacillus species.</title>
        <authorList>
            <person name="Liu G."/>
        </authorList>
    </citation>
    <scope>NUCLEOTIDE SEQUENCE [LARGE SCALE GENOMIC DNA]</scope>
    <source>
        <strain evidence="2">FJAT-49780</strain>
    </source>
</reference>